<dbReference type="EMBL" id="JAWJAY010000001">
    <property type="protein sequence ID" value="MDV2884542.1"/>
    <property type="molecule type" value="Genomic_DNA"/>
</dbReference>
<evidence type="ECO:0000256" key="7">
    <source>
        <dbReference type="ARBA" id="ARBA00022898"/>
    </source>
</evidence>
<sequence>MRQIYLDYNASTPIAPEVRQVMLPLLENDFGNPSALHKFGRNAKRAVEYSRTQMADLICANPEELIFTSGGTESNNHALKGVYDHYKDQGNHIITTSIEHPAVIEPCRYLSQQGAKITYVRVDEYGRVDPDEIEQAITEDTILISVMHSNNEVGTIQPIKEIGKLAKERGILFHTDASQSLGKVEIDVDDLHVDLLTFAGHKLYAPKGIGALYIREGVKLSNFMHGAGHERGLRAGTENVIFAAALGEACRLAKVNLHQNEEIKQLRDYFWGELKEYFQEKISLNGHPDHRLPNTLNINMIGRIGQEVLAQLSQVAASTGSACHAGEVTLSPVLSEMGVSEEEGMGAIRFSLGKYTIKEEIDYVLEHMKRI</sequence>
<dbReference type="Proteomes" id="UP001285636">
    <property type="component" value="Unassembled WGS sequence"/>
</dbReference>
<evidence type="ECO:0000313" key="13">
    <source>
        <dbReference type="EMBL" id="MDV2884542.1"/>
    </source>
</evidence>
<organism evidence="13 14">
    <name type="scientific">Alkalihalophilus pseudofirmus</name>
    <name type="common">Bacillus pseudofirmus</name>
    <dbReference type="NCBI Taxonomy" id="79885"/>
    <lineage>
        <taxon>Bacteria</taxon>
        <taxon>Bacillati</taxon>
        <taxon>Bacillota</taxon>
        <taxon>Bacilli</taxon>
        <taxon>Bacillales</taxon>
        <taxon>Bacillaceae</taxon>
        <taxon>Alkalihalophilus</taxon>
    </lineage>
</organism>
<dbReference type="GO" id="GO:0031071">
    <property type="term" value="F:cysteine desulfurase activity"/>
    <property type="evidence" value="ECO:0007669"/>
    <property type="project" value="UniProtKB-EC"/>
</dbReference>
<dbReference type="PROSITE" id="PS00595">
    <property type="entry name" value="AA_TRANSFER_CLASS_5"/>
    <property type="match status" value="1"/>
</dbReference>
<evidence type="ECO:0000256" key="10">
    <source>
        <dbReference type="ARBA" id="ARBA00050776"/>
    </source>
</evidence>
<keyword evidence="5" id="KW-0001">2Fe-2S</keyword>
<dbReference type="FunFam" id="3.40.640.10:FF:000003">
    <property type="entry name" value="Cysteine desulfurase IscS"/>
    <property type="match status" value="1"/>
</dbReference>
<evidence type="ECO:0000256" key="11">
    <source>
        <dbReference type="RuleBase" id="RU004504"/>
    </source>
</evidence>
<evidence type="ECO:0000256" key="2">
    <source>
        <dbReference type="ARBA" id="ARBA00006490"/>
    </source>
</evidence>
<gene>
    <name evidence="13" type="ORF">RYX45_05080</name>
</gene>
<dbReference type="RefSeq" id="WP_323466023.1">
    <property type="nucleotide sequence ID" value="NZ_CP144224.1"/>
</dbReference>
<dbReference type="InterPro" id="IPR015422">
    <property type="entry name" value="PyrdxlP-dep_Trfase_small"/>
</dbReference>
<keyword evidence="8" id="KW-0408">Iron</keyword>
<dbReference type="SUPFAM" id="SSF53383">
    <property type="entry name" value="PLP-dependent transferases"/>
    <property type="match status" value="1"/>
</dbReference>
<dbReference type="Pfam" id="PF00266">
    <property type="entry name" value="Aminotran_5"/>
    <property type="match status" value="1"/>
</dbReference>
<comment type="similarity">
    <text evidence="2">Belongs to the class-V pyridoxal-phosphate-dependent aminotransferase family. NifS/IscS subfamily.</text>
</comment>
<proteinExistence type="inferred from homology"/>
<accession>A0AAJ2NKI4</accession>
<evidence type="ECO:0000256" key="3">
    <source>
        <dbReference type="ARBA" id="ARBA00012239"/>
    </source>
</evidence>
<dbReference type="GO" id="GO:0046872">
    <property type="term" value="F:metal ion binding"/>
    <property type="evidence" value="ECO:0007669"/>
    <property type="project" value="UniProtKB-KW"/>
</dbReference>
<evidence type="ECO:0000313" key="14">
    <source>
        <dbReference type="Proteomes" id="UP001285636"/>
    </source>
</evidence>
<feature type="domain" description="Aminotransferase class V" evidence="12">
    <location>
        <begin position="4"/>
        <end position="364"/>
    </location>
</feature>
<evidence type="ECO:0000256" key="6">
    <source>
        <dbReference type="ARBA" id="ARBA00022723"/>
    </source>
</evidence>
<keyword evidence="9" id="KW-0411">Iron-sulfur</keyword>
<comment type="cofactor">
    <cofactor evidence="1 11">
        <name>pyridoxal 5'-phosphate</name>
        <dbReference type="ChEBI" id="CHEBI:597326"/>
    </cofactor>
</comment>
<evidence type="ECO:0000259" key="12">
    <source>
        <dbReference type="Pfam" id="PF00266"/>
    </source>
</evidence>
<dbReference type="InterPro" id="IPR020578">
    <property type="entry name" value="Aminotrans_V_PyrdxlP_BS"/>
</dbReference>
<dbReference type="Gene3D" id="3.40.640.10">
    <property type="entry name" value="Type I PLP-dependent aspartate aminotransferase-like (Major domain)"/>
    <property type="match status" value="1"/>
</dbReference>
<dbReference type="InterPro" id="IPR015424">
    <property type="entry name" value="PyrdxlP-dep_Trfase"/>
</dbReference>
<dbReference type="GO" id="GO:0051537">
    <property type="term" value="F:2 iron, 2 sulfur cluster binding"/>
    <property type="evidence" value="ECO:0007669"/>
    <property type="project" value="UniProtKB-KW"/>
</dbReference>
<keyword evidence="7" id="KW-0663">Pyridoxal phosphate</keyword>
<evidence type="ECO:0000256" key="4">
    <source>
        <dbReference type="ARBA" id="ARBA00022679"/>
    </source>
</evidence>
<evidence type="ECO:0000256" key="9">
    <source>
        <dbReference type="ARBA" id="ARBA00023014"/>
    </source>
</evidence>
<evidence type="ECO:0000256" key="1">
    <source>
        <dbReference type="ARBA" id="ARBA00001933"/>
    </source>
</evidence>
<comment type="catalytic activity">
    <reaction evidence="10">
        <text>(sulfur carrier)-H + L-cysteine = (sulfur carrier)-SH + L-alanine</text>
        <dbReference type="Rhea" id="RHEA:43892"/>
        <dbReference type="Rhea" id="RHEA-COMP:14737"/>
        <dbReference type="Rhea" id="RHEA-COMP:14739"/>
        <dbReference type="ChEBI" id="CHEBI:29917"/>
        <dbReference type="ChEBI" id="CHEBI:35235"/>
        <dbReference type="ChEBI" id="CHEBI:57972"/>
        <dbReference type="ChEBI" id="CHEBI:64428"/>
        <dbReference type="EC" id="2.8.1.7"/>
    </reaction>
</comment>
<protein>
    <recommendedName>
        <fullName evidence="3">cysteine desulfurase</fullName>
        <ecNumber evidence="3">2.8.1.7</ecNumber>
    </recommendedName>
</protein>
<comment type="caution">
    <text evidence="13">The sequence shown here is derived from an EMBL/GenBank/DDBJ whole genome shotgun (WGS) entry which is preliminary data.</text>
</comment>
<dbReference type="PANTHER" id="PTHR11601:SF34">
    <property type="entry name" value="CYSTEINE DESULFURASE"/>
    <property type="match status" value="1"/>
</dbReference>
<dbReference type="InterPro" id="IPR015421">
    <property type="entry name" value="PyrdxlP-dep_Trfase_major"/>
</dbReference>
<dbReference type="PIRSF" id="PIRSF005572">
    <property type="entry name" value="NifS"/>
    <property type="match status" value="1"/>
</dbReference>
<dbReference type="NCBIfam" id="NF002806">
    <property type="entry name" value="PRK02948.1"/>
    <property type="match status" value="1"/>
</dbReference>
<keyword evidence="6" id="KW-0479">Metal-binding</keyword>
<keyword evidence="4" id="KW-0808">Transferase</keyword>
<evidence type="ECO:0000256" key="8">
    <source>
        <dbReference type="ARBA" id="ARBA00023004"/>
    </source>
</evidence>
<dbReference type="InterPro" id="IPR000192">
    <property type="entry name" value="Aminotrans_V_dom"/>
</dbReference>
<dbReference type="Gene3D" id="3.90.1150.10">
    <property type="entry name" value="Aspartate Aminotransferase, domain 1"/>
    <property type="match status" value="1"/>
</dbReference>
<dbReference type="InterPro" id="IPR016454">
    <property type="entry name" value="Cysteine_dSase"/>
</dbReference>
<dbReference type="AlphaFoldDB" id="A0AAJ2NKI4"/>
<name>A0AAJ2NKI4_ALKPS</name>
<reference evidence="13" key="1">
    <citation type="submission" date="2023-10" db="EMBL/GenBank/DDBJ databases">
        <title>Screening of Alkalihalophilus pseudofirmusBZ-TG-HK211 and Its Alleviation of Salt Stress on Rapeseed Growth.</title>
        <authorList>
            <person name="Zhao B."/>
            <person name="Guo T."/>
        </authorList>
    </citation>
    <scope>NUCLEOTIDE SEQUENCE</scope>
    <source>
        <strain evidence="13">BZ-TG-HK211</strain>
    </source>
</reference>
<dbReference type="PANTHER" id="PTHR11601">
    <property type="entry name" value="CYSTEINE DESULFURYLASE FAMILY MEMBER"/>
    <property type="match status" value="1"/>
</dbReference>
<dbReference type="EC" id="2.8.1.7" evidence="3"/>
<evidence type="ECO:0000256" key="5">
    <source>
        <dbReference type="ARBA" id="ARBA00022714"/>
    </source>
</evidence>